<evidence type="ECO:0000259" key="5">
    <source>
        <dbReference type="Pfam" id="PF03633"/>
    </source>
</evidence>
<keyword evidence="8" id="KW-1185">Reference proteome</keyword>
<name>A0ABY8W7V5_9ACTN</name>
<evidence type="ECO:0000313" key="7">
    <source>
        <dbReference type="EMBL" id="WIM93020.1"/>
    </source>
</evidence>
<dbReference type="InterPro" id="IPR017045">
    <property type="entry name" value="Malt_Pase/Glycosyl_Hdrlase"/>
</dbReference>
<dbReference type="InterPro" id="IPR011013">
    <property type="entry name" value="Gal_mutarotase_sf_dom"/>
</dbReference>
<dbReference type="EMBL" id="CP126980">
    <property type="protein sequence ID" value="WIM93020.1"/>
    <property type="molecule type" value="Genomic_DNA"/>
</dbReference>
<feature type="domain" description="Glycoside hydrolase family 65 central catalytic" evidence="4">
    <location>
        <begin position="317"/>
        <end position="665"/>
    </location>
</feature>
<evidence type="ECO:0000313" key="8">
    <source>
        <dbReference type="Proteomes" id="UP001240150"/>
    </source>
</evidence>
<feature type="domain" description="Glycoside hydrolase family 65 N-terminal" evidence="6">
    <location>
        <begin position="27"/>
        <end position="264"/>
    </location>
</feature>
<dbReference type="PIRSF" id="PIRSF036289">
    <property type="entry name" value="Glycosyl_hydrolase_malt_phosph"/>
    <property type="match status" value="1"/>
</dbReference>
<dbReference type="GO" id="GO:0016787">
    <property type="term" value="F:hydrolase activity"/>
    <property type="evidence" value="ECO:0007669"/>
    <property type="project" value="UniProtKB-KW"/>
</dbReference>
<dbReference type="PANTHER" id="PTHR11051:SF13">
    <property type="entry name" value="GLYCOSYL TRANSFERASE"/>
    <property type="match status" value="1"/>
</dbReference>
<evidence type="ECO:0000259" key="6">
    <source>
        <dbReference type="Pfam" id="PF03636"/>
    </source>
</evidence>
<accession>A0ABY8W7V5</accession>
<protein>
    <submittedName>
        <fullName evidence="7">Glycosyl hydrolase family 65 protein</fullName>
    </submittedName>
</protein>
<dbReference type="SUPFAM" id="SSF74650">
    <property type="entry name" value="Galactose mutarotase-like"/>
    <property type="match status" value="1"/>
</dbReference>
<keyword evidence="2" id="KW-0326">Glycosidase</keyword>
<dbReference type="RefSeq" id="WP_284914228.1">
    <property type="nucleotide sequence ID" value="NZ_CP126980.1"/>
</dbReference>
<dbReference type="SUPFAM" id="SSF48208">
    <property type="entry name" value="Six-hairpin glycosidases"/>
    <property type="match status" value="1"/>
</dbReference>
<dbReference type="InterPro" id="IPR005195">
    <property type="entry name" value="Glyco_hydro_65_M"/>
</dbReference>
<sequence length="774" mass="84971">MSETGPTEAWTIRETTLTPDAPHTAPLRRSESVFALANGHIGLRGNLDEGVPSGMPGTYLNSLYEDRDLTYPEAGYAFPERTQTIVDAPNGKLIALTVDGERLDVRAGTLRRHERCLDLRAGTLRRDLEWVATSGAAVRVRSTRLVSFAHPSVAAIRYEVEALDRPVRIRIDSDLLANEAQPDQRDDPRASAVLDAPLRPLSHSPEVLLHRTRRSGIEVASAVTHRGTPVSTSSEPDRIRAGITTTLRPGTPLRLDKFLAYAWAEPDPVGKALADRDEAAELGFDVLLERQRAYLDDFWAGADVELDGDPQVQQGVRFSLFHVLQAGAQAGPHPIAAKGLTGNGYDGHVLWDTEAFVLPVLTYTHPACVGMALRWRHRTLNEARDRARELRLAGAAYPWRTIGGAECSGYWPAGTAALHVNADIAAAVLRYVAATGDEEFLRECGLEILAETARLWCRVAHADDDGVFHIAGVTGPDEYTALADDNLYTNLLARQNLLGAASHEGLLRAAGVSAGEIRDWRQVARGLHVPYADKRAVHEQHAGFTSLREWDFEQVKDDDYPLMLHFPYLNLYRQQVVKQADLVLGMMLHPEEFTAAEKLRNFIYYEARTVRDSSLSAPVQAVLAAETGHLDLAHDYLAEAALLDLRPGGESSGDGLHIAACAGVWIALVQGFGGFRDQDGRLSFAPRLPAHLPRLRFRLRHHESRLRVTVTPERATYEVTGDQITFAHHGSAVTLAHGQSTTLPIEPIETRPAPPSPRPPEARRPALRSPGLTG</sequence>
<dbReference type="InterPro" id="IPR005196">
    <property type="entry name" value="Glyco_hydro_65_N"/>
</dbReference>
<dbReference type="Gene3D" id="2.70.98.40">
    <property type="entry name" value="Glycoside hydrolase, family 65, N-terminal domain"/>
    <property type="match status" value="1"/>
</dbReference>
<reference evidence="7 8" key="1">
    <citation type="submission" date="2023-06" db="EMBL/GenBank/DDBJ databases">
        <authorList>
            <person name="Yushchuk O."/>
            <person name="Binda E."/>
            <person name="Ruckert-Reed C."/>
            <person name="Fedorenko V."/>
            <person name="Kalinowski J."/>
            <person name="Marinelli F."/>
        </authorList>
    </citation>
    <scope>NUCLEOTIDE SEQUENCE [LARGE SCALE GENOMIC DNA]</scope>
    <source>
        <strain evidence="7 8">NRRL 3884</strain>
    </source>
</reference>
<evidence type="ECO:0000256" key="3">
    <source>
        <dbReference type="SAM" id="MobiDB-lite"/>
    </source>
</evidence>
<evidence type="ECO:0000256" key="1">
    <source>
        <dbReference type="ARBA" id="ARBA00006768"/>
    </source>
</evidence>
<dbReference type="Proteomes" id="UP001240150">
    <property type="component" value="Chromosome"/>
</dbReference>
<organism evidence="7 8">
    <name type="scientific">Actinoplanes oblitus</name>
    <dbReference type="NCBI Taxonomy" id="3040509"/>
    <lineage>
        <taxon>Bacteria</taxon>
        <taxon>Bacillati</taxon>
        <taxon>Actinomycetota</taxon>
        <taxon>Actinomycetes</taxon>
        <taxon>Micromonosporales</taxon>
        <taxon>Micromonosporaceae</taxon>
        <taxon>Actinoplanes</taxon>
    </lineage>
</organism>
<dbReference type="InterPro" id="IPR037018">
    <property type="entry name" value="GH65_N"/>
</dbReference>
<proteinExistence type="inferred from homology"/>
<dbReference type="InterPro" id="IPR005194">
    <property type="entry name" value="Glyco_hydro_65_C"/>
</dbReference>
<dbReference type="InterPro" id="IPR012341">
    <property type="entry name" value="6hp_glycosidase-like_sf"/>
</dbReference>
<dbReference type="Pfam" id="PF03632">
    <property type="entry name" value="Glyco_hydro_65m"/>
    <property type="match status" value="1"/>
</dbReference>
<dbReference type="Pfam" id="PF03636">
    <property type="entry name" value="Glyco_hydro_65N"/>
    <property type="match status" value="1"/>
</dbReference>
<dbReference type="PANTHER" id="PTHR11051">
    <property type="entry name" value="GLYCOSYL HYDROLASE-RELATED"/>
    <property type="match status" value="1"/>
</dbReference>
<evidence type="ECO:0000256" key="2">
    <source>
        <dbReference type="ARBA" id="ARBA00023295"/>
    </source>
</evidence>
<gene>
    <name evidence="7" type="ORF">ACTOB_004985</name>
</gene>
<keyword evidence="7" id="KW-0378">Hydrolase</keyword>
<dbReference type="Gene3D" id="1.50.10.10">
    <property type="match status" value="1"/>
</dbReference>
<feature type="domain" description="Glycoside hydrolase family 65 C-terminal" evidence="5">
    <location>
        <begin position="675"/>
        <end position="735"/>
    </location>
</feature>
<dbReference type="Pfam" id="PF03633">
    <property type="entry name" value="Glyco_hydro_65C"/>
    <property type="match status" value="1"/>
</dbReference>
<dbReference type="InterPro" id="IPR008928">
    <property type="entry name" value="6-hairpin_glycosidase_sf"/>
</dbReference>
<dbReference type="Gene3D" id="2.60.420.10">
    <property type="entry name" value="Maltose phosphorylase, domain 3"/>
    <property type="match status" value="1"/>
</dbReference>
<evidence type="ECO:0000259" key="4">
    <source>
        <dbReference type="Pfam" id="PF03632"/>
    </source>
</evidence>
<feature type="region of interest" description="Disordered" evidence="3">
    <location>
        <begin position="737"/>
        <end position="774"/>
    </location>
</feature>
<comment type="similarity">
    <text evidence="1">Belongs to the glycosyl hydrolase 65 family.</text>
</comment>